<dbReference type="Proteomes" id="UP000269208">
    <property type="component" value="Chromosome"/>
</dbReference>
<evidence type="ECO:0000313" key="3">
    <source>
        <dbReference type="Proteomes" id="UP000269208"/>
    </source>
</evidence>
<dbReference type="Pfam" id="PF04754">
    <property type="entry name" value="Transposase_31"/>
    <property type="match status" value="1"/>
</dbReference>
<name>A0A3S5DN67_SALET</name>
<gene>
    <name evidence="2" type="ORF">NCTC6754_07854</name>
</gene>
<dbReference type="PANTHER" id="PTHR34611">
    <property type="match status" value="1"/>
</dbReference>
<organism evidence="2 3">
    <name type="scientific">Salmonella enterica I</name>
    <dbReference type="NCBI Taxonomy" id="59201"/>
    <lineage>
        <taxon>Bacteria</taxon>
        <taxon>Pseudomonadati</taxon>
        <taxon>Pseudomonadota</taxon>
        <taxon>Gammaproteobacteria</taxon>
        <taxon>Enterobacterales</taxon>
        <taxon>Enterobacteriaceae</taxon>
        <taxon>Salmonella</taxon>
    </lineage>
</organism>
<dbReference type="AlphaFoldDB" id="A0A3S5DN67"/>
<accession>A0A3S5DN67</accession>
<dbReference type="InterPro" id="IPR051699">
    <property type="entry name" value="Rpn/YhgA-like_nuclease"/>
</dbReference>
<dbReference type="GO" id="GO:0006310">
    <property type="term" value="P:DNA recombination"/>
    <property type="evidence" value="ECO:0007669"/>
    <property type="project" value="TreeGrafter"/>
</dbReference>
<evidence type="ECO:0000313" key="2">
    <source>
        <dbReference type="EMBL" id="VEB62457.1"/>
    </source>
</evidence>
<dbReference type="GO" id="GO:1990238">
    <property type="term" value="F:double-stranded DNA endonuclease activity"/>
    <property type="evidence" value="ECO:0007669"/>
    <property type="project" value="TreeGrafter"/>
</dbReference>
<protein>
    <submittedName>
        <fullName evidence="2">Transposase_31</fullName>
    </submittedName>
</protein>
<dbReference type="InterPro" id="IPR006842">
    <property type="entry name" value="Transposase_31"/>
</dbReference>
<sequence>MERLPTTPHDAVFRQMLMQKEVARDFLAIHMPEDFLAICDLDSLKLESGRFC</sequence>
<dbReference type="PANTHER" id="PTHR34611:SF2">
    <property type="entry name" value="INACTIVE RECOMBINATION-PROMOTING NUCLEASE-LIKE PROTEIN RPNE-RELATED"/>
    <property type="match status" value="1"/>
</dbReference>
<reference evidence="2 3" key="1">
    <citation type="submission" date="2018-12" db="EMBL/GenBank/DDBJ databases">
        <authorList>
            <consortium name="Pathogen Informatics"/>
        </authorList>
    </citation>
    <scope>NUCLEOTIDE SEQUENCE [LARGE SCALE GENOMIC DNA]</scope>
    <source>
        <strain evidence="2 3">NCTC6754</strain>
    </source>
</reference>
<dbReference type="EMBL" id="LR134190">
    <property type="protein sequence ID" value="VEB62457.1"/>
    <property type="molecule type" value="Genomic_DNA"/>
</dbReference>
<evidence type="ECO:0000259" key="1">
    <source>
        <dbReference type="Pfam" id="PF04754"/>
    </source>
</evidence>
<proteinExistence type="predicted"/>
<feature type="domain" description="Transposase (putative) YhgA-like" evidence="1">
    <location>
        <begin position="7"/>
        <end position="51"/>
    </location>
</feature>